<accession>A0A409YRE8</accession>
<dbReference type="OrthoDB" id="9991317at2759"/>
<dbReference type="AlphaFoldDB" id="A0A409YRE8"/>
<evidence type="ECO:0000259" key="1">
    <source>
        <dbReference type="Pfam" id="PF12770"/>
    </source>
</evidence>
<dbReference type="EMBL" id="NHYE01000459">
    <property type="protein sequence ID" value="PPR05580.1"/>
    <property type="molecule type" value="Genomic_DNA"/>
</dbReference>
<dbReference type="InterPro" id="IPR024983">
    <property type="entry name" value="CHAT_dom"/>
</dbReference>
<reference evidence="2 3" key="1">
    <citation type="journal article" date="2018" name="Evol. Lett.">
        <title>Horizontal gene cluster transfer increased hallucinogenic mushroom diversity.</title>
        <authorList>
            <person name="Reynolds H.T."/>
            <person name="Vijayakumar V."/>
            <person name="Gluck-Thaler E."/>
            <person name="Korotkin H.B."/>
            <person name="Matheny P.B."/>
            <person name="Slot J.C."/>
        </authorList>
    </citation>
    <scope>NUCLEOTIDE SEQUENCE [LARGE SCALE GENOMIC DNA]</scope>
    <source>
        <strain evidence="2 3">SRW20</strain>
    </source>
</reference>
<dbReference type="Proteomes" id="UP000284706">
    <property type="component" value="Unassembled WGS sequence"/>
</dbReference>
<gene>
    <name evidence="2" type="ORF">CVT26_009104</name>
</gene>
<keyword evidence="3" id="KW-1185">Reference proteome</keyword>
<dbReference type="InParanoid" id="A0A409YRE8"/>
<feature type="domain" description="CHAT" evidence="1">
    <location>
        <begin position="8"/>
        <end position="134"/>
    </location>
</feature>
<name>A0A409YRE8_9AGAR</name>
<comment type="caution">
    <text evidence="2">The sequence shown here is derived from an EMBL/GenBank/DDBJ whole genome shotgun (WGS) entry which is preliminary data.</text>
</comment>
<proteinExistence type="predicted"/>
<organism evidence="2 3">
    <name type="scientific">Gymnopilus dilepis</name>
    <dbReference type="NCBI Taxonomy" id="231916"/>
    <lineage>
        <taxon>Eukaryota</taxon>
        <taxon>Fungi</taxon>
        <taxon>Dikarya</taxon>
        <taxon>Basidiomycota</taxon>
        <taxon>Agaricomycotina</taxon>
        <taxon>Agaricomycetes</taxon>
        <taxon>Agaricomycetidae</taxon>
        <taxon>Agaricales</taxon>
        <taxon>Agaricineae</taxon>
        <taxon>Hymenogastraceae</taxon>
        <taxon>Gymnopilus</taxon>
    </lineage>
</organism>
<evidence type="ECO:0000313" key="2">
    <source>
        <dbReference type="EMBL" id="PPR05580.1"/>
    </source>
</evidence>
<evidence type="ECO:0000313" key="3">
    <source>
        <dbReference type="Proteomes" id="UP000284706"/>
    </source>
</evidence>
<dbReference type="Pfam" id="PF12770">
    <property type="entry name" value="CHAT"/>
    <property type="match status" value="1"/>
</dbReference>
<protein>
    <recommendedName>
        <fullName evidence="1">CHAT domain-containing protein</fullName>
    </recommendedName>
</protein>
<dbReference type="STRING" id="231916.A0A409YRE8"/>
<sequence length="135" mass="14682">MCHTIYLHDGKLEISEIMKKELPKANLAFLSACQTSAGDHNLPEEAVHLAAGMLAAGYRSVVATMWAISDSYAPDIAEMFYKNLSNDELTDGVVGLDIIGSARALHTAIQALRSDLDGEKEADLLTWVPYVQFGI</sequence>